<dbReference type="GO" id="GO:0000981">
    <property type="term" value="F:DNA-binding transcription factor activity, RNA polymerase II-specific"/>
    <property type="evidence" value="ECO:0007669"/>
    <property type="project" value="InterPro"/>
</dbReference>
<proteinExistence type="predicted"/>
<evidence type="ECO:0000259" key="8">
    <source>
        <dbReference type="PROSITE" id="PS50157"/>
    </source>
</evidence>
<dbReference type="InterPro" id="IPR036236">
    <property type="entry name" value="Znf_C2H2_sf"/>
</dbReference>
<dbReference type="InterPro" id="IPR013087">
    <property type="entry name" value="Znf_C2H2_type"/>
</dbReference>
<dbReference type="SUPFAM" id="SSF57667">
    <property type="entry name" value="beta-beta-alpha zinc fingers"/>
    <property type="match status" value="1"/>
</dbReference>
<feature type="domain" description="Zn(2)-C6 fungal-type" evidence="7">
    <location>
        <begin position="66"/>
        <end position="95"/>
    </location>
</feature>
<keyword evidence="4" id="KW-0804">Transcription</keyword>
<evidence type="ECO:0000256" key="6">
    <source>
        <dbReference type="PROSITE-ProRule" id="PRU00042"/>
    </source>
</evidence>
<feature type="domain" description="C2H2-type" evidence="8">
    <location>
        <begin position="18"/>
        <end position="46"/>
    </location>
</feature>
<dbReference type="PANTHER" id="PTHR47660">
    <property type="entry name" value="TRANSCRIPTION FACTOR WITH C2H2 AND ZN(2)-CYS(6) DNA BINDING DOMAIN (EUROFUNG)-RELATED-RELATED"/>
    <property type="match status" value="1"/>
</dbReference>
<dbReference type="OrthoDB" id="3944708at2759"/>
<dbReference type="PROSITE" id="PS50048">
    <property type="entry name" value="ZN2_CY6_FUNGAL_2"/>
    <property type="match status" value="1"/>
</dbReference>
<keyword evidence="10" id="KW-1185">Reference proteome</keyword>
<evidence type="ECO:0000313" key="10">
    <source>
        <dbReference type="Proteomes" id="UP000799772"/>
    </source>
</evidence>
<evidence type="ECO:0000256" key="1">
    <source>
        <dbReference type="ARBA" id="ARBA00022723"/>
    </source>
</evidence>
<keyword evidence="3" id="KW-0805">Transcription regulation</keyword>
<evidence type="ECO:0000259" key="7">
    <source>
        <dbReference type="PROSITE" id="PS50048"/>
    </source>
</evidence>
<protein>
    <recommendedName>
        <fullName evidence="11">Zn(2)-C6 fungal-type domain-containing protein</fullName>
    </recommendedName>
</protein>
<evidence type="ECO:0000256" key="3">
    <source>
        <dbReference type="ARBA" id="ARBA00023015"/>
    </source>
</evidence>
<dbReference type="SMART" id="SM00066">
    <property type="entry name" value="GAL4"/>
    <property type="match status" value="1"/>
</dbReference>
<evidence type="ECO:0000256" key="5">
    <source>
        <dbReference type="ARBA" id="ARBA00023242"/>
    </source>
</evidence>
<evidence type="ECO:0000256" key="4">
    <source>
        <dbReference type="ARBA" id="ARBA00023163"/>
    </source>
</evidence>
<dbReference type="InterPro" id="IPR036864">
    <property type="entry name" value="Zn2-C6_fun-type_DNA-bd_sf"/>
</dbReference>
<keyword evidence="6" id="KW-0863">Zinc-finger</keyword>
<evidence type="ECO:0000313" key="9">
    <source>
        <dbReference type="EMBL" id="KAF2102966.1"/>
    </source>
</evidence>
<gene>
    <name evidence="9" type="ORF">NA57DRAFT_52505</name>
</gene>
<dbReference type="Proteomes" id="UP000799772">
    <property type="component" value="Unassembled WGS sequence"/>
</dbReference>
<dbReference type="PROSITE" id="PS50157">
    <property type="entry name" value="ZINC_FINGER_C2H2_2"/>
    <property type="match status" value="1"/>
</dbReference>
<keyword evidence="1" id="KW-0479">Metal-binding</keyword>
<evidence type="ECO:0008006" key="11">
    <source>
        <dbReference type="Google" id="ProtNLM"/>
    </source>
</evidence>
<sequence length="487" mass="54283">MLEHTTDICLIDTNEKPFRCPCCDRSFRRADVRKLHLETCHAEDAWGQGDLDAYGGGTSRKRIRVACDHCRRRKIRCSGREPCQSCQESGLQCFFSESTRDAHQATPLWPVTATAESAFCGSQEHTVDPSPSSDSNSVFQVEQMSTSTEPCTQSGLWVAENRSLALPAGTQPAYLALPRTQPCEPCQSIERPSVGGVLGDSGLFAQDAMAMWFGTGFDADGYCPAVSQTSISGAFMDRSDPFELIEGPFLGLLGTMPQPPQELVNTCHDLPPDFPLLSSMIRRYFNHHSRTSSPSEADETSGKLYYSDPPNLAIYDAQVLKIFLNLFWRHIPPSFPIFEDLCLGRHPDAHYVLALAAVGGLFCSVEGSLKMAMAMYNDSRRLVLRKVVVQSSFNCSTSVDELSNDPSEWLVVVKTFILLELYGYCSGDRRTHEFAEAYHGHLLEAAQHYALSKKETAYTKVDIRLVLHFLLVKHGWIFTLTPAYLRH</sequence>
<comment type="caution">
    <text evidence="9">The sequence shown here is derived from an EMBL/GenBank/DDBJ whole genome shotgun (WGS) entry which is preliminary data.</text>
</comment>
<dbReference type="Gene3D" id="4.10.240.10">
    <property type="entry name" value="Zn(2)-C6 fungal-type DNA-binding domain"/>
    <property type="match status" value="1"/>
</dbReference>
<keyword evidence="2" id="KW-0862">Zinc</keyword>
<dbReference type="GO" id="GO:0008270">
    <property type="term" value="F:zinc ion binding"/>
    <property type="evidence" value="ECO:0007669"/>
    <property type="project" value="UniProtKB-KW"/>
</dbReference>
<dbReference type="InterPro" id="IPR001138">
    <property type="entry name" value="Zn2Cys6_DnaBD"/>
</dbReference>
<dbReference type="PROSITE" id="PS00463">
    <property type="entry name" value="ZN2_CY6_FUNGAL_1"/>
    <property type="match status" value="1"/>
</dbReference>
<dbReference type="Pfam" id="PF00172">
    <property type="entry name" value="Zn_clus"/>
    <property type="match status" value="1"/>
</dbReference>
<dbReference type="PROSITE" id="PS00028">
    <property type="entry name" value="ZINC_FINGER_C2H2_1"/>
    <property type="match status" value="1"/>
</dbReference>
<name>A0A9P4IJY1_9PEZI</name>
<dbReference type="Gene3D" id="3.30.160.60">
    <property type="entry name" value="Classic Zinc Finger"/>
    <property type="match status" value="1"/>
</dbReference>
<dbReference type="CDD" id="cd00067">
    <property type="entry name" value="GAL4"/>
    <property type="match status" value="1"/>
</dbReference>
<dbReference type="AlphaFoldDB" id="A0A9P4IJY1"/>
<dbReference type="SUPFAM" id="SSF57701">
    <property type="entry name" value="Zn2/Cys6 DNA-binding domain"/>
    <property type="match status" value="1"/>
</dbReference>
<reference evidence="9" key="1">
    <citation type="journal article" date="2020" name="Stud. Mycol.">
        <title>101 Dothideomycetes genomes: a test case for predicting lifestyles and emergence of pathogens.</title>
        <authorList>
            <person name="Haridas S."/>
            <person name="Albert R."/>
            <person name="Binder M."/>
            <person name="Bloem J."/>
            <person name="Labutti K."/>
            <person name="Salamov A."/>
            <person name="Andreopoulos B."/>
            <person name="Baker S."/>
            <person name="Barry K."/>
            <person name="Bills G."/>
            <person name="Bluhm B."/>
            <person name="Cannon C."/>
            <person name="Castanera R."/>
            <person name="Culley D."/>
            <person name="Daum C."/>
            <person name="Ezra D."/>
            <person name="Gonzalez J."/>
            <person name="Henrissat B."/>
            <person name="Kuo A."/>
            <person name="Liang C."/>
            <person name="Lipzen A."/>
            <person name="Lutzoni F."/>
            <person name="Magnuson J."/>
            <person name="Mondo S."/>
            <person name="Nolan M."/>
            <person name="Ohm R."/>
            <person name="Pangilinan J."/>
            <person name="Park H.-J."/>
            <person name="Ramirez L."/>
            <person name="Alfaro M."/>
            <person name="Sun H."/>
            <person name="Tritt A."/>
            <person name="Yoshinaga Y."/>
            <person name="Zwiers L.-H."/>
            <person name="Turgeon B."/>
            <person name="Goodwin S."/>
            <person name="Spatafora J."/>
            <person name="Crous P."/>
            <person name="Grigoriev I."/>
        </authorList>
    </citation>
    <scope>NUCLEOTIDE SEQUENCE</scope>
    <source>
        <strain evidence="9">CBS 133067</strain>
    </source>
</reference>
<keyword evidence="5" id="KW-0539">Nucleus</keyword>
<dbReference type="EMBL" id="ML978122">
    <property type="protein sequence ID" value="KAF2102966.1"/>
    <property type="molecule type" value="Genomic_DNA"/>
</dbReference>
<evidence type="ECO:0000256" key="2">
    <source>
        <dbReference type="ARBA" id="ARBA00022833"/>
    </source>
</evidence>
<accession>A0A9P4IJY1</accession>
<organism evidence="9 10">
    <name type="scientific">Rhizodiscina lignyota</name>
    <dbReference type="NCBI Taxonomy" id="1504668"/>
    <lineage>
        <taxon>Eukaryota</taxon>
        <taxon>Fungi</taxon>
        <taxon>Dikarya</taxon>
        <taxon>Ascomycota</taxon>
        <taxon>Pezizomycotina</taxon>
        <taxon>Dothideomycetes</taxon>
        <taxon>Pleosporomycetidae</taxon>
        <taxon>Aulographales</taxon>
        <taxon>Rhizodiscinaceae</taxon>
        <taxon>Rhizodiscina</taxon>
    </lineage>
</organism>